<evidence type="ECO:0000313" key="1">
    <source>
        <dbReference type="EMBL" id="TNN34846.1"/>
    </source>
</evidence>
<accession>A0A4Z2F0W4</accession>
<organism evidence="1 2">
    <name type="scientific">Liparis tanakae</name>
    <name type="common">Tanaka's snailfish</name>
    <dbReference type="NCBI Taxonomy" id="230148"/>
    <lineage>
        <taxon>Eukaryota</taxon>
        <taxon>Metazoa</taxon>
        <taxon>Chordata</taxon>
        <taxon>Craniata</taxon>
        <taxon>Vertebrata</taxon>
        <taxon>Euteleostomi</taxon>
        <taxon>Actinopterygii</taxon>
        <taxon>Neopterygii</taxon>
        <taxon>Teleostei</taxon>
        <taxon>Neoteleostei</taxon>
        <taxon>Acanthomorphata</taxon>
        <taxon>Eupercaria</taxon>
        <taxon>Perciformes</taxon>
        <taxon>Cottioidei</taxon>
        <taxon>Cottales</taxon>
        <taxon>Liparidae</taxon>
        <taxon>Liparis</taxon>
    </lineage>
</organism>
<dbReference type="EMBL" id="SRLO01001880">
    <property type="protein sequence ID" value="TNN34846.1"/>
    <property type="molecule type" value="Genomic_DNA"/>
</dbReference>
<gene>
    <name evidence="1" type="ORF">EYF80_054993</name>
</gene>
<proteinExistence type="predicted"/>
<evidence type="ECO:0000313" key="2">
    <source>
        <dbReference type="Proteomes" id="UP000314294"/>
    </source>
</evidence>
<name>A0A4Z2F0W4_9TELE</name>
<comment type="caution">
    <text evidence="1">The sequence shown here is derived from an EMBL/GenBank/DDBJ whole genome shotgun (WGS) entry which is preliminary data.</text>
</comment>
<protein>
    <submittedName>
        <fullName evidence="1">Uncharacterized protein</fullName>
    </submittedName>
</protein>
<dbReference type="Proteomes" id="UP000314294">
    <property type="component" value="Unassembled WGS sequence"/>
</dbReference>
<keyword evidence="2" id="KW-1185">Reference proteome</keyword>
<dbReference type="AlphaFoldDB" id="A0A4Z2F0W4"/>
<sequence>MVALLSRSPGPKGRSFCWPSMVITRRPISGSGFIAAGDAGSSSFSSFFFSSFSFFSSACRGFSPGGRGASTEEQVEVSSWRIWSSILLVLSSLMALFVDFTCSKGGKVKGILGLMLAALLLPVSTSTSRLMSTWSFLSSVTPQSRWSKVTLVFRGPMLAWI</sequence>
<reference evidence="1 2" key="1">
    <citation type="submission" date="2019-03" db="EMBL/GenBank/DDBJ databases">
        <title>First draft genome of Liparis tanakae, snailfish: a comprehensive survey of snailfish specific genes.</title>
        <authorList>
            <person name="Kim W."/>
            <person name="Song I."/>
            <person name="Jeong J.-H."/>
            <person name="Kim D."/>
            <person name="Kim S."/>
            <person name="Ryu S."/>
            <person name="Song J.Y."/>
            <person name="Lee S.K."/>
        </authorList>
    </citation>
    <scope>NUCLEOTIDE SEQUENCE [LARGE SCALE GENOMIC DNA]</scope>
    <source>
        <tissue evidence="1">Muscle</tissue>
    </source>
</reference>